<dbReference type="PANTHER" id="PTHR31212">
    <property type="entry name" value="ALPHA-KETOGLUTARATE-DEPENDENT DIOXYGENASE ALKB HOMOLOG 3"/>
    <property type="match status" value="1"/>
</dbReference>
<protein>
    <submittedName>
        <fullName evidence="2">Alpha-ketoglutarate-dependent dioxygenase AlkB</fullName>
    </submittedName>
</protein>
<accession>A0ABP8IML9</accession>
<organism evidence="2 3">
    <name type="scientific">Kangiella marina</name>
    <dbReference type="NCBI Taxonomy" id="1079178"/>
    <lineage>
        <taxon>Bacteria</taxon>
        <taxon>Pseudomonadati</taxon>
        <taxon>Pseudomonadota</taxon>
        <taxon>Gammaproteobacteria</taxon>
        <taxon>Kangiellales</taxon>
        <taxon>Kangiellaceae</taxon>
        <taxon>Kangiella</taxon>
    </lineage>
</organism>
<dbReference type="InterPro" id="IPR005123">
    <property type="entry name" value="Oxoglu/Fe-dep_dioxygenase_dom"/>
</dbReference>
<comment type="caution">
    <text evidence="2">The sequence shown here is derived from an EMBL/GenBank/DDBJ whole genome shotgun (WGS) entry which is preliminary data.</text>
</comment>
<dbReference type="Pfam" id="PF13532">
    <property type="entry name" value="2OG-FeII_Oxy_2"/>
    <property type="match status" value="1"/>
</dbReference>
<dbReference type="PROSITE" id="PS51471">
    <property type="entry name" value="FE2OG_OXY"/>
    <property type="match status" value="1"/>
</dbReference>
<keyword evidence="2" id="KW-0560">Oxidoreductase</keyword>
<dbReference type="InterPro" id="IPR037151">
    <property type="entry name" value="AlkB-like_sf"/>
</dbReference>
<dbReference type="Gene3D" id="2.60.120.590">
    <property type="entry name" value="Alpha-ketoglutarate-dependent dioxygenase AlkB-like"/>
    <property type="match status" value="1"/>
</dbReference>
<dbReference type="PANTHER" id="PTHR31212:SF4">
    <property type="entry name" value="ALPHA-KETOGLUTARATE-DEPENDENT DIOXYGENASE ALKB HOMOLOG 3"/>
    <property type="match status" value="1"/>
</dbReference>
<dbReference type="GO" id="GO:0051213">
    <property type="term" value="F:dioxygenase activity"/>
    <property type="evidence" value="ECO:0007669"/>
    <property type="project" value="UniProtKB-KW"/>
</dbReference>
<dbReference type="EMBL" id="BAABFV010000002">
    <property type="protein sequence ID" value="GAA4363432.1"/>
    <property type="molecule type" value="Genomic_DNA"/>
</dbReference>
<proteinExistence type="predicted"/>
<evidence type="ECO:0000313" key="3">
    <source>
        <dbReference type="Proteomes" id="UP001501011"/>
    </source>
</evidence>
<reference evidence="3" key="1">
    <citation type="journal article" date="2019" name="Int. J. Syst. Evol. Microbiol.">
        <title>The Global Catalogue of Microorganisms (GCM) 10K type strain sequencing project: providing services to taxonomists for standard genome sequencing and annotation.</title>
        <authorList>
            <consortium name="The Broad Institute Genomics Platform"/>
            <consortium name="The Broad Institute Genome Sequencing Center for Infectious Disease"/>
            <person name="Wu L."/>
            <person name="Ma J."/>
        </authorList>
    </citation>
    <scope>NUCLEOTIDE SEQUENCE [LARGE SCALE GENOMIC DNA]</scope>
    <source>
        <strain evidence="3">JCM 17728</strain>
    </source>
</reference>
<evidence type="ECO:0000313" key="2">
    <source>
        <dbReference type="EMBL" id="GAA4363432.1"/>
    </source>
</evidence>
<dbReference type="InterPro" id="IPR027450">
    <property type="entry name" value="AlkB-like"/>
</dbReference>
<keyword evidence="3" id="KW-1185">Reference proteome</keyword>
<evidence type="ECO:0000259" key="1">
    <source>
        <dbReference type="PROSITE" id="PS51471"/>
    </source>
</evidence>
<dbReference type="InterPro" id="IPR032854">
    <property type="entry name" value="ALKBH3"/>
</dbReference>
<dbReference type="RefSeq" id="WP_345292944.1">
    <property type="nucleotide sequence ID" value="NZ_BAABFV010000002.1"/>
</dbReference>
<dbReference type="SUPFAM" id="SSF51197">
    <property type="entry name" value="Clavaminate synthase-like"/>
    <property type="match status" value="1"/>
</dbReference>
<feature type="domain" description="Fe2OG dioxygenase" evidence="1">
    <location>
        <begin position="113"/>
        <end position="211"/>
    </location>
</feature>
<gene>
    <name evidence="2" type="ORF">GCM10023151_18590</name>
</gene>
<sequence>MQQFGLGFGQEIETLALGAHQSDEQSNDAVQFQPNFIEDDDAIAVFKALSQQIEWRQESLWIAGKERQVPRLVAWYGDTEAEYRYSGKLHTPIPWIRPLAMLKERIEAEVGSDFNSVLCNLYRDGKDSMGWHADDEKELGKDPVIASLSLGQERSFHLKHKTVPKLKHKMTLTSGSLLVMKGTTQQNWLHQVPKETHITQPRINLTFRKIMT</sequence>
<keyword evidence="2" id="KW-0223">Dioxygenase</keyword>
<dbReference type="Proteomes" id="UP001501011">
    <property type="component" value="Unassembled WGS sequence"/>
</dbReference>
<name>A0ABP8IML9_9GAMM</name>